<feature type="transmembrane region" description="Helical" evidence="2">
    <location>
        <begin position="186"/>
        <end position="210"/>
    </location>
</feature>
<dbReference type="PANTHER" id="PTHR28019:SF2">
    <property type="entry name" value="CELL MEMBRANE PROTEIN YLR413W-RELATED"/>
    <property type="match status" value="1"/>
</dbReference>
<dbReference type="InParanoid" id="A0A3N4KE41"/>
<dbReference type="AlphaFoldDB" id="A0A3N4KE41"/>
<feature type="transmembrane region" description="Helical" evidence="2">
    <location>
        <begin position="27"/>
        <end position="47"/>
    </location>
</feature>
<feature type="transmembrane region" description="Helical" evidence="2">
    <location>
        <begin position="230"/>
        <end position="254"/>
    </location>
</feature>
<evidence type="ECO:0000256" key="2">
    <source>
        <dbReference type="SAM" id="Phobius"/>
    </source>
</evidence>
<evidence type="ECO:0000256" key="1">
    <source>
        <dbReference type="SAM" id="MobiDB-lite"/>
    </source>
</evidence>
<dbReference type="Pfam" id="PF06687">
    <property type="entry name" value="SUR7"/>
    <property type="match status" value="1"/>
</dbReference>
<dbReference type="OrthoDB" id="2327445at2759"/>
<dbReference type="Proteomes" id="UP000277580">
    <property type="component" value="Unassembled WGS sequence"/>
</dbReference>
<dbReference type="GO" id="GO:0005886">
    <property type="term" value="C:plasma membrane"/>
    <property type="evidence" value="ECO:0007669"/>
    <property type="project" value="InterPro"/>
</dbReference>
<accession>A0A3N4KE41</accession>
<dbReference type="STRING" id="1392247.A0A3N4KE41"/>
<feature type="region of interest" description="Disordered" evidence="1">
    <location>
        <begin position="265"/>
        <end position="299"/>
    </location>
</feature>
<evidence type="ECO:0000313" key="4">
    <source>
        <dbReference type="Proteomes" id="UP000277580"/>
    </source>
</evidence>
<keyword evidence="2" id="KW-0812">Transmembrane</keyword>
<protein>
    <recommendedName>
        <fullName evidence="5">Integral membrane protein</fullName>
    </recommendedName>
</protein>
<evidence type="ECO:0008006" key="5">
    <source>
        <dbReference type="Google" id="ProtNLM"/>
    </source>
</evidence>
<dbReference type="InterPro" id="IPR052413">
    <property type="entry name" value="SUR7_domain"/>
</dbReference>
<dbReference type="PANTHER" id="PTHR28019">
    <property type="entry name" value="CELL MEMBRANE PROTEIN YLR413W-RELATED"/>
    <property type="match status" value="1"/>
</dbReference>
<gene>
    <name evidence="3" type="ORF">P167DRAFT_540652</name>
</gene>
<dbReference type="EMBL" id="ML119243">
    <property type="protein sequence ID" value="RPB06661.1"/>
    <property type="molecule type" value="Genomic_DNA"/>
</dbReference>
<evidence type="ECO:0000313" key="3">
    <source>
        <dbReference type="EMBL" id="RPB06661.1"/>
    </source>
</evidence>
<reference evidence="3 4" key="1">
    <citation type="journal article" date="2018" name="Nat. Ecol. Evol.">
        <title>Pezizomycetes genomes reveal the molecular basis of ectomycorrhizal truffle lifestyle.</title>
        <authorList>
            <person name="Murat C."/>
            <person name="Payen T."/>
            <person name="Noel B."/>
            <person name="Kuo A."/>
            <person name="Morin E."/>
            <person name="Chen J."/>
            <person name="Kohler A."/>
            <person name="Krizsan K."/>
            <person name="Balestrini R."/>
            <person name="Da Silva C."/>
            <person name="Montanini B."/>
            <person name="Hainaut M."/>
            <person name="Levati E."/>
            <person name="Barry K.W."/>
            <person name="Belfiori B."/>
            <person name="Cichocki N."/>
            <person name="Clum A."/>
            <person name="Dockter R.B."/>
            <person name="Fauchery L."/>
            <person name="Guy J."/>
            <person name="Iotti M."/>
            <person name="Le Tacon F."/>
            <person name="Lindquist E.A."/>
            <person name="Lipzen A."/>
            <person name="Malagnac F."/>
            <person name="Mello A."/>
            <person name="Molinier V."/>
            <person name="Miyauchi S."/>
            <person name="Poulain J."/>
            <person name="Riccioni C."/>
            <person name="Rubini A."/>
            <person name="Sitrit Y."/>
            <person name="Splivallo R."/>
            <person name="Traeger S."/>
            <person name="Wang M."/>
            <person name="Zifcakova L."/>
            <person name="Wipf D."/>
            <person name="Zambonelli A."/>
            <person name="Paolocci F."/>
            <person name="Nowrousian M."/>
            <person name="Ottonello S."/>
            <person name="Baldrian P."/>
            <person name="Spatafora J.W."/>
            <person name="Henrissat B."/>
            <person name="Nagy L.G."/>
            <person name="Aury J.M."/>
            <person name="Wincker P."/>
            <person name="Grigoriev I.V."/>
            <person name="Bonfante P."/>
            <person name="Martin F.M."/>
        </authorList>
    </citation>
    <scope>NUCLEOTIDE SEQUENCE [LARGE SCALE GENOMIC DNA]</scope>
    <source>
        <strain evidence="3 4">CCBAS932</strain>
    </source>
</reference>
<name>A0A3N4KE41_9PEZI</name>
<feature type="transmembrane region" description="Helical" evidence="2">
    <location>
        <begin position="153"/>
        <end position="174"/>
    </location>
</feature>
<dbReference type="FunCoup" id="A0A3N4KE41">
    <property type="interactions" value="58"/>
</dbReference>
<dbReference type="InterPro" id="IPR009571">
    <property type="entry name" value="SUR7/Rim9-like_fungi"/>
</dbReference>
<organism evidence="3 4">
    <name type="scientific">Morchella conica CCBAS932</name>
    <dbReference type="NCBI Taxonomy" id="1392247"/>
    <lineage>
        <taxon>Eukaryota</taxon>
        <taxon>Fungi</taxon>
        <taxon>Dikarya</taxon>
        <taxon>Ascomycota</taxon>
        <taxon>Pezizomycotina</taxon>
        <taxon>Pezizomycetes</taxon>
        <taxon>Pezizales</taxon>
        <taxon>Morchellaceae</taxon>
        <taxon>Morchella</taxon>
    </lineage>
</organism>
<keyword evidence="4" id="KW-1185">Reference proteome</keyword>
<keyword evidence="2" id="KW-0472">Membrane</keyword>
<dbReference type="GO" id="GO:0051285">
    <property type="term" value="C:cell cortex of cell tip"/>
    <property type="evidence" value="ECO:0007669"/>
    <property type="project" value="TreeGrafter"/>
</dbReference>
<keyword evidence="2" id="KW-1133">Transmembrane helix</keyword>
<sequence length="299" mass="33011">MFGRQKGEGPQSSLKNTTLRRKRVTTIAEFCTLVSIVFSILVLIGNIRDVRILNDMYFLRIDVSNVIPRSIPNAVLVNSIAQSLGLRDFYQVGLWNYCEGYNGQGVTYCSPPKAMYSFNPVEILLSQLLDGATIAMPATITDALAIVKMASHWMFASYIIGICLAVITLSIGWIDIFTRWNSLVTGLISLSSALFTTIAAAISTALFVVFQKVFEDQPDFNIHGDLGTHMFIFMWMASAFAILTFTLHAAMCCCTTSQRRAKKITGQATEEHSTATSTSEEIAEKRAIERGSSSARKND</sequence>
<dbReference type="GO" id="GO:0031505">
    <property type="term" value="P:fungal-type cell wall organization"/>
    <property type="evidence" value="ECO:0007669"/>
    <property type="project" value="TreeGrafter"/>
</dbReference>
<proteinExistence type="predicted"/>